<comment type="pathway">
    <text evidence="3 18">Phospholipid metabolism; CDP-diacylglycerol biosynthesis; CDP-diacylglycerol from sn-glycerol 3-phosphate: step 3/3.</text>
</comment>
<dbReference type="PANTHER" id="PTHR46382">
    <property type="entry name" value="PHOSPHATIDATE CYTIDYLYLTRANSFERASE"/>
    <property type="match status" value="1"/>
</dbReference>
<comment type="pathway">
    <text evidence="4">Lipid metabolism.</text>
</comment>
<feature type="transmembrane region" description="Helical" evidence="19">
    <location>
        <begin position="125"/>
        <end position="147"/>
    </location>
</feature>
<dbReference type="GO" id="GO:0004605">
    <property type="term" value="F:phosphatidate cytidylyltransferase activity"/>
    <property type="evidence" value="ECO:0007669"/>
    <property type="project" value="UniProtKB-EC"/>
</dbReference>
<sequence length="254" mass="27441">MKQRILTAALIIAVVLPPLILGGALIDLLMLFCLVTGAYEITHCLKTPRKNGLMIAMIAVMIGLALVSPEWLGAGLALTLVLLFAAAIADPQLNLNDITLVFAMLTVFVMAVRSIISIYDRNSWLMMYVILATYLTDTGAYFCGYFFGKHKLIERISPKKTVEGAIGGWLCGTAGAFIFAWAMLPELPLGLALFGAATMAVVGQLGDLAFSLIKRHVGIKDFGSFLPGHGGILDRIDSLLFNLLYFTLILAMVV</sequence>
<evidence type="ECO:0000313" key="21">
    <source>
        <dbReference type="Proteomes" id="UP000284178"/>
    </source>
</evidence>
<keyword evidence="16" id="KW-0594">Phospholipid biosynthesis</keyword>
<keyword evidence="11 18" id="KW-0812">Transmembrane</keyword>
<evidence type="ECO:0000256" key="2">
    <source>
        <dbReference type="ARBA" id="ARBA00004651"/>
    </source>
</evidence>
<name>A0A412G6L9_9FIRM</name>
<keyword evidence="14" id="KW-0443">Lipid metabolism</keyword>
<feature type="transmembrane region" description="Helical" evidence="19">
    <location>
        <begin position="167"/>
        <end position="184"/>
    </location>
</feature>
<dbReference type="PANTHER" id="PTHR46382:SF1">
    <property type="entry name" value="PHOSPHATIDATE CYTIDYLYLTRANSFERASE"/>
    <property type="match status" value="1"/>
</dbReference>
<gene>
    <name evidence="20" type="ORF">DWY25_01270</name>
</gene>
<protein>
    <recommendedName>
        <fullName evidence="7 18">Phosphatidate cytidylyltransferase</fullName>
        <ecNumber evidence="6 18">2.7.7.41</ecNumber>
    </recommendedName>
</protein>
<dbReference type="Proteomes" id="UP000284178">
    <property type="component" value="Unassembled WGS sequence"/>
</dbReference>
<dbReference type="RefSeq" id="WP_117892729.1">
    <property type="nucleotide sequence ID" value="NZ_CABJCV010000001.1"/>
</dbReference>
<evidence type="ECO:0000256" key="15">
    <source>
        <dbReference type="ARBA" id="ARBA00023136"/>
    </source>
</evidence>
<keyword evidence="10 18" id="KW-0808">Transferase</keyword>
<dbReference type="UniPathway" id="UPA00557">
    <property type="reaction ID" value="UER00614"/>
</dbReference>
<reference evidence="20 21" key="1">
    <citation type="submission" date="2018-08" db="EMBL/GenBank/DDBJ databases">
        <title>A genome reference for cultivated species of the human gut microbiota.</title>
        <authorList>
            <person name="Zou Y."/>
            <person name="Xue W."/>
            <person name="Luo G."/>
        </authorList>
    </citation>
    <scope>NUCLEOTIDE SEQUENCE [LARGE SCALE GENOMIC DNA]</scope>
    <source>
        <strain evidence="20 21">AF24-29</strain>
    </source>
</reference>
<proteinExistence type="inferred from homology"/>
<dbReference type="InterPro" id="IPR000374">
    <property type="entry name" value="PC_trans"/>
</dbReference>
<evidence type="ECO:0000256" key="16">
    <source>
        <dbReference type="ARBA" id="ARBA00023209"/>
    </source>
</evidence>
<evidence type="ECO:0000256" key="18">
    <source>
        <dbReference type="RuleBase" id="RU003938"/>
    </source>
</evidence>
<keyword evidence="17" id="KW-1208">Phospholipid metabolism</keyword>
<comment type="catalytic activity">
    <reaction evidence="1 18">
        <text>a 1,2-diacyl-sn-glycero-3-phosphate + CTP + H(+) = a CDP-1,2-diacyl-sn-glycerol + diphosphate</text>
        <dbReference type="Rhea" id="RHEA:16229"/>
        <dbReference type="ChEBI" id="CHEBI:15378"/>
        <dbReference type="ChEBI" id="CHEBI:33019"/>
        <dbReference type="ChEBI" id="CHEBI:37563"/>
        <dbReference type="ChEBI" id="CHEBI:58332"/>
        <dbReference type="ChEBI" id="CHEBI:58608"/>
        <dbReference type="EC" id="2.7.7.41"/>
    </reaction>
</comment>
<evidence type="ECO:0000313" key="20">
    <source>
        <dbReference type="EMBL" id="RGR76954.1"/>
    </source>
</evidence>
<comment type="caution">
    <text evidence="20">The sequence shown here is derived from an EMBL/GenBank/DDBJ whole genome shotgun (WGS) entry which is preliminary data.</text>
</comment>
<evidence type="ECO:0000256" key="7">
    <source>
        <dbReference type="ARBA" id="ARBA00019373"/>
    </source>
</evidence>
<feature type="transmembrane region" description="Helical" evidence="19">
    <location>
        <begin position="190"/>
        <end position="212"/>
    </location>
</feature>
<dbReference type="EC" id="2.7.7.41" evidence="6 18"/>
<evidence type="ECO:0000256" key="6">
    <source>
        <dbReference type="ARBA" id="ARBA00012487"/>
    </source>
</evidence>
<dbReference type="Pfam" id="PF01148">
    <property type="entry name" value="CTP_transf_1"/>
    <property type="match status" value="1"/>
</dbReference>
<keyword evidence="8" id="KW-1003">Cell membrane</keyword>
<evidence type="ECO:0000256" key="19">
    <source>
        <dbReference type="SAM" id="Phobius"/>
    </source>
</evidence>
<dbReference type="GO" id="GO:0016024">
    <property type="term" value="P:CDP-diacylglycerol biosynthetic process"/>
    <property type="evidence" value="ECO:0007669"/>
    <property type="project" value="UniProtKB-UniPathway"/>
</dbReference>
<evidence type="ECO:0000256" key="13">
    <source>
        <dbReference type="ARBA" id="ARBA00022989"/>
    </source>
</evidence>
<evidence type="ECO:0000256" key="10">
    <source>
        <dbReference type="ARBA" id="ARBA00022679"/>
    </source>
</evidence>
<evidence type="ECO:0000256" key="5">
    <source>
        <dbReference type="ARBA" id="ARBA00010185"/>
    </source>
</evidence>
<evidence type="ECO:0000256" key="17">
    <source>
        <dbReference type="ARBA" id="ARBA00023264"/>
    </source>
</evidence>
<evidence type="ECO:0000256" key="9">
    <source>
        <dbReference type="ARBA" id="ARBA00022516"/>
    </source>
</evidence>
<feature type="transmembrane region" description="Helical" evidence="19">
    <location>
        <begin position="6"/>
        <end position="39"/>
    </location>
</feature>
<evidence type="ECO:0000256" key="14">
    <source>
        <dbReference type="ARBA" id="ARBA00023098"/>
    </source>
</evidence>
<dbReference type="AlphaFoldDB" id="A0A412G6L9"/>
<dbReference type="PROSITE" id="PS01315">
    <property type="entry name" value="CDS"/>
    <property type="match status" value="1"/>
</dbReference>
<keyword evidence="9" id="KW-0444">Lipid biosynthesis</keyword>
<evidence type="ECO:0000256" key="11">
    <source>
        <dbReference type="ARBA" id="ARBA00022692"/>
    </source>
</evidence>
<comment type="subcellular location">
    <subcellularLocation>
        <location evidence="2">Cell membrane</location>
        <topology evidence="2">Multi-pass membrane protein</topology>
    </subcellularLocation>
</comment>
<evidence type="ECO:0000256" key="1">
    <source>
        <dbReference type="ARBA" id="ARBA00001698"/>
    </source>
</evidence>
<keyword evidence="21" id="KW-1185">Reference proteome</keyword>
<comment type="similarity">
    <text evidence="5 18">Belongs to the CDS family.</text>
</comment>
<dbReference type="EMBL" id="QRUP01000001">
    <property type="protein sequence ID" value="RGR76954.1"/>
    <property type="molecule type" value="Genomic_DNA"/>
</dbReference>
<accession>A0A412G6L9</accession>
<evidence type="ECO:0000256" key="4">
    <source>
        <dbReference type="ARBA" id="ARBA00005189"/>
    </source>
</evidence>
<dbReference type="GO" id="GO:0005886">
    <property type="term" value="C:plasma membrane"/>
    <property type="evidence" value="ECO:0007669"/>
    <property type="project" value="UniProtKB-SubCell"/>
</dbReference>
<dbReference type="GeneID" id="83014038"/>
<keyword evidence="12 18" id="KW-0548">Nucleotidyltransferase</keyword>
<organism evidence="20 21">
    <name type="scientific">Holdemania filiformis</name>
    <dbReference type="NCBI Taxonomy" id="61171"/>
    <lineage>
        <taxon>Bacteria</taxon>
        <taxon>Bacillati</taxon>
        <taxon>Bacillota</taxon>
        <taxon>Erysipelotrichia</taxon>
        <taxon>Erysipelotrichales</taxon>
        <taxon>Erysipelotrichaceae</taxon>
        <taxon>Holdemania</taxon>
    </lineage>
</organism>
<feature type="transmembrane region" description="Helical" evidence="19">
    <location>
        <begin position="98"/>
        <end position="119"/>
    </location>
</feature>
<keyword evidence="15 19" id="KW-0472">Membrane</keyword>
<evidence type="ECO:0000256" key="3">
    <source>
        <dbReference type="ARBA" id="ARBA00005119"/>
    </source>
</evidence>
<feature type="transmembrane region" description="Helical" evidence="19">
    <location>
        <begin position="51"/>
        <end position="68"/>
    </location>
</feature>
<keyword evidence="13 19" id="KW-1133">Transmembrane helix</keyword>
<evidence type="ECO:0000256" key="12">
    <source>
        <dbReference type="ARBA" id="ARBA00022695"/>
    </source>
</evidence>
<evidence type="ECO:0000256" key="8">
    <source>
        <dbReference type="ARBA" id="ARBA00022475"/>
    </source>
</evidence>